<evidence type="ECO:0000256" key="1">
    <source>
        <dbReference type="ARBA" id="ARBA00022603"/>
    </source>
</evidence>
<keyword evidence="1" id="KW-0489">Methyltransferase</keyword>
<dbReference type="CDD" id="cd02440">
    <property type="entry name" value="AdoMet_MTases"/>
    <property type="match status" value="1"/>
</dbReference>
<proteinExistence type="predicted"/>
<dbReference type="InterPro" id="IPR046977">
    <property type="entry name" value="RsmC/RlmG"/>
</dbReference>
<sequence>VSDSQYWTDSPGVASRPSEVDLLLPDVDLRLTTDRGVFSADRVDRGTRYLLLEGPDLPTGPVDLLDLGCGYGPIACTLASRRPEARVWAVDVNERARDLCRANAAAAGLANVEVAAPDDVPVDVRLAAIWSNPPIRIGKPALHDLLTRWLDLLTPDGTAHLVVQRHLGADSLARWLDDRGWATERRGSRKGFRLLDVAARAEPPTGAAADGAT</sequence>
<dbReference type="AlphaFoldDB" id="A0A381RGP8"/>
<keyword evidence="2" id="KW-0808">Transferase</keyword>
<feature type="non-terminal residue" evidence="4">
    <location>
        <position position="1"/>
    </location>
</feature>
<protein>
    <recommendedName>
        <fullName evidence="3">Methyltransferase small domain-containing protein</fullName>
    </recommendedName>
</protein>
<dbReference type="Pfam" id="PF05175">
    <property type="entry name" value="MTS"/>
    <property type="match status" value="1"/>
</dbReference>
<feature type="domain" description="Methyltransferase small" evidence="3">
    <location>
        <begin position="29"/>
        <end position="172"/>
    </location>
</feature>
<dbReference type="PANTHER" id="PTHR47816">
    <property type="entry name" value="RIBOSOMAL RNA SMALL SUBUNIT METHYLTRANSFERASE C"/>
    <property type="match status" value="1"/>
</dbReference>
<evidence type="ECO:0000256" key="2">
    <source>
        <dbReference type="ARBA" id="ARBA00022679"/>
    </source>
</evidence>
<dbReference type="GO" id="GO:0032259">
    <property type="term" value="P:methylation"/>
    <property type="evidence" value="ECO:0007669"/>
    <property type="project" value="UniProtKB-KW"/>
</dbReference>
<dbReference type="PANTHER" id="PTHR47816:SF4">
    <property type="entry name" value="RIBOSOMAL RNA SMALL SUBUNIT METHYLTRANSFERASE C"/>
    <property type="match status" value="1"/>
</dbReference>
<dbReference type="EMBL" id="UINC01001892">
    <property type="protein sequence ID" value="SUZ90414.1"/>
    <property type="molecule type" value="Genomic_DNA"/>
</dbReference>
<dbReference type="SUPFAM" id="SSF53335">
    <property type="entry name" value="S-adenosyl-L-methionine-dependent methyltransferases"/>
    <property type="match status" value="1"/>
</dbReference>
<dbReference type="GO" id="GO:0008757">
    <property type="term" value="F:S-adenosylmethionine-dependent methyltransferase activity"/>
    <property type="evidence" value="ECO:0007669"/>
    <property type="project" value="InterPro"/>
</dbReference>
<accession>A0A381RGP8</accession>
<reference evidence="4" key="1">
    <citation type="submission" date="2018-05" db="EMBL/GenBank/DDBJ databases">
        <authorList>
            <person name="Lanie J.A."/>
            <person name="Ng W.-L."/>
            <person name="Kazmierczak K.M."/>
            <person name="Andrzejewski T.M."/>
            <person name="Davidsen T.M."/>
            <person name="Wayne K.J."/>
            <person name="Tettelin H."/>
            <person name="Glass J.I."/>
            <person name="Rusch D."/>
            <person name="Podicherti R."/>
            <person name="Tsui H.-C.T."/>
            <person name="Winkler M.E."/>
        </authorList>
    </citation>
    <scope>NUCLEOTIDE SEQUENCE</scope>
</reference>
<dbReference type="InterPro" id="IPR007848">
    <property type="entry name" value="Small_mtfrase_dom"/>
</dbReference>
<organism evidence="4">
    <name type="scientific">marine metagenome</name>
    <dbReference type="NCBI Taxonomy" id="408172"/>
    <lineage>
        <taxon>unclassified sequences</taxon>
        <taxon>metagenomes</taxon>
        <taxon>ecological metagenomes</taxon>
    </lineage>
</organism>
<dbReference type="InterPro" id="IPR029063">
    <property type="entry name" value="SAM-dependent_MTases_sf"/>
</dbReference>
<gene>
    <name evidence="4" type="ORF">METZ01_LOCUS43268</name>
</gene>
<evidence type="ECO:0000313" key="4">
    <source>
        <dbReference type="EMBL" id="SUZ90414.1"/>
    </source>
</evidence>
<name>A0A381RGP8_9ZZZZ</name>
<dbReference type="Gene3D" id="3.40.50.150">
    <property type="entry name" value="Vaccinia Virus protein VP39"/>
    <property type="match status" value="1"/>
</dbReference>
<evidence type="ECO:0000259" key="3">
    <source>
        <dbReference type="Pfam" id="PF05175"/>
    </source>
</evidence>